<reference evidence="1 2" key="1">
    <citation type="submission" date="2019-06" db="EMBL/GenBank/DDBJ databases">
        <title>Genome sequence analysis of &gt;100 Bacillus licheniformis strains suggests intrinsic resistance to this species.</title>
        <authorList>
            <person name="Wels M."/>
            <person name="Siezen R.J."/>
            <person name="Johansen E."/>
            <person name="Stuer-Lauridsen B."/>
            <person name="Bjerre K."/>
            <person name="Nielsen B.K.K."/>
        </authorList>
    </citation>
    <scope>NUCLEOTIDE SEQUENCE [LARGE SCALE GENOMIC DNA]</scope>
    <source>
        <strain evidence="1 2">BAC-15381</strain>
    </source>
</reference>
<organism evidence="1 2">
    <name type="scientific">Bacillus paralicheniformis</name>
    <dbReference type="NCBI Taxonomy" id="1648923"/>
    <lineage>
        <taxon>Bacteria</taxon>
        <taxon>Bacillati</taxon>
        <taxon>Bacillota</taxon>
        <taxon>Bacilli</taxon>
        <taxon>Bacillales</taxon>
        <taxon>Bacillaceae</taxon>
        <taxon>Bacillus</taxon>
    </lineage>
</organism>
<keyword evidence="2" id="KW-1185">Reference proteome</keyword>
<gene>
    <name evidence="1" type="ORF">CHCC15381_2780</name>
</gene>
<protein>
    <submittedName>
        <fullName evidence="1">Uncharacterized protein</fullName>
    </submittedName>
</protein>
<name>A0ABY3G0C1_9BACI</name>
<evidence type="ECO:0000313" key="1">
    <source>
        <dbReference type="EMBL" id="TWL43537.1"/>
    </source>
</evidence>
<accession>A0ABY3G0C1</accession>
<dbReference type="Proteomes" id="UP000429980">
    <property type="component" value="Unassembled WGS sequence"/>
</dbReference>
<evidence type="ECO:0000313" key="2">
    <source>
        <dbReference type="Proteomes" id="UP000429980"/>
    </source>
</evidence>
<proteinExistence type="predicted"/>
<dbReference type="EMBL" id="NILF01000013">
    <property type="protein sequence ID" value="TWL43537.1"/>
    <property type="molecule type" value="Genomic_DNA"/>
</dbReference>
<sequence length="53" mass="6225">MSLLKSRADDNGFNNFKELPQHAVQTDGYVFCSGYDNTYGRIHSRFLFRTKYD</sequence>
<comment type="caution">
    <text evidence="1">The sequence shown here is derived from an EMBL/GenBank/DDBJ whole genome shotgun (WGS) entry which is preliminary data.</text>
</comment>